<dbReference type="EMBL" id="GIIL01008017">
    <property type="protein sequence ID" value="NOV51743.1"/>
    <property type="molecule type" value="Transcribed_RNA"/>
</dbReference>
<dbReference type="Pfam" id="PF14975">
    <property type="entry name" value="DUF4512"/>
    <property type="match status" value="1"/>
</dbReference>
<organism evidence="2">
    <name type="scientific">Xenopsylla cheopis</name>
    <name type="common">Oriental rat flea</name>
    <name type="synonym">Pulex cheopis</name>
    <dbReference type="NCBI Taxonomy" id="163159"/>
    <lineage>
        <taxon>Eukaryota</taxon>
        <taxon>Metazoa</taxon>
        <taxon>Ecdysozoa</taxon>
        <taxon>Arthropoda</taxon>
        <taxon>Hexapoda</taxon>
        <taxon>Insecta</taxon>
        <taxon>Pterygota</taxon>
        <taxon>Neoptera</taxon>
        <taxon>Endopterygota</taxon>
        <taxon>Siphonaptera</taxon>
        <taxon>Pulicidae</taxon>
        <taxon>Xenopsyllinae</taxon>
        <taxon>Xenopsylla</taxon>
    </lineage>
</organism>
<dbReference type="PANTHER" id="PTHR13456">
    <property type="entry name" value="UPF0729 PROTEIN C18ORF32"/>
    <property type="match status" value="1"/>
</dbReference>
<evidence type="ECO:0000256" key="1">
    <source>
        <dbReference type="ARBA" id="ARBA00007959"/>
    </source>
</evidence>
<dbReference type="AlphaFoldDB" id="A0A6M2E080"/>
<comment type="similarity">
    <text evidence="1">Belongs to the UPF0729 family.</text>
</comment>
<dbReference type="InterPro" id="IPR026776">
    <property type="entry name" value="UPF0729_C18orf32-like"/>
</dbReference>
<protein>
    <submittedName>
        <fullName evidence="2">Putative conserved secreted protein</fullName>
    </submittedName>
</protein>
<sequence>MVCVPCIFIPVLLFLWRLFVQPLFLKFVWNPWAKNNDESEKKAPEFPFTCAGGVCSYNPKKSNENTSEVKDKKDE</sequence>
<accession>A0A6M2E080</accession>
<evidence type="ECO:0000313" key="2">
    <source>
        <dbReference type="EMBL" id="NOV51743.1"/>
    </source>
</evidence>
<reference evidence="2" key="1">
    <citation type="submission" date="2020-03" db="EMBL/GenBank/DDBJ databases">
        <title>Transcriptomic Profiling of the Digestive Tract of the Rat Flea, Xenopsylla cheopis, Following Blood Feeding and Infection with Yersinia pestis.</title>
        <authorList>
            <person name="Bland D.M."/>
            <person name="Martens C.A."/>
            <person name="Virtaneva K."/>
            <person name="Kanakabandi K."/>
            <person name="Long D."/>
            <person name="Rosenke R."/>
            <person name="Saturday G.A."/>
            <person name="Hoyt F.H."/>
            <person name="Bruno D.P."/>
            <person name="Ribeiro J.M.C."/>
            <person name="Hinnebusch J."/>
        </authorList>
    </citation>
    <scope>NUCLEOTIDE SEQUENCE</scope>
</reference>
<dbReference type="PANTHER" id="PTHR13456:SF0">
    <property type="entry name" value="UPF0729 PROTEIN C18ORF32"/>
    <property type="match status" value="1"/>
</dbReference>
<name>A0A6M2E080_XENCH</name>
<proteinExistence type="inferred from homology"/>